<proteinExistence type="predicted"/>
<dbReference type="STRING" id="728005.SAMN04488059_11740"/>
<dbReference type="Pfam" id="PF12728">
    <property type="entry name" value="HTH_17"/>
    <property type="match status" value="1"/>
</dbReference>
<evidence type="ECO:0000313" key="5">
    <source>
        <dbReference type="Proteomes" id="UP000182258"/>
    </source>
</evidence>
<reference evidence="3 5" key="2">
    <citation type="submission" date="2016-10" db="EMBL/GenBank/DDBJ databases">
        <authorList>
            <person name="de Groot N.N."/>
        </authorList>
    </citation>
    <scope>NUCLEOTIDE SEQUENCE [LARGE SCALE GENOMIC DNA]</scope>
    <source>
        <strain evidence="3 5">CGMCC 1.10210</strain>
    </source>
</reference>
<accession>A0A0F5Q1V3</accession>
<dbReference type="Proteomes" id="UP000033519">
    <property type="component" value="Unassembled WGS sequence"/>
</dbReference>
<sequence length="63" mass="6728">MTPEKAAYTLLDFLTRYGISKSSAYREINAGRLKAVKRGRATLITAEAATAWLNSLPAAGKAA</sequence>
<dbReference type="PATRIC" id="fig|728005.3.peg.119"/>
<protein>
    <submittedName>
        <fullName evidence="3">Helix-turn-helix domain-containing protein</fullName>
    </submittedName>
</protein>
<dbReference type="OrthoDB" id="8455293at2"/>
<reference evidence="2 4" key="1">
    <citation type="submission" date="2015-03" db="EMBL/GenBank/DDBJ databases">
        <authorList>
            <person name="Lepp D."/>
            <person name="Hassan Y.I."/>
            <person name="Li X.-Z."/>
            <person name="Zhou T."/>
        </authorList>
    </citation>
    <scope>NUCLEOTIDE SEQUENCE [LARGE SCALE GENOMIC DNA]</scope>
    <source>
        <strain evidence="2 4">Cr7-05</strain>
    </source>
</reference>
<gene>
    <name evidence="3" type="ORF">SAMN04488059_11740</name>
    <name evidence="2" type="ORF">WH91_01790</name>
</gene>
<evidence type="ECO:0000313" key="3">
    <source>
        <dbReference type="EMBL" id="SFD00628.1"/>
    </source>
</evidence>
<evidence type="ECO:0000313" key="4">
    <source>
        <dbReference type="Proteomes" id="UP000033519"/>
    </source>
</evidence>
<dbReference type="EMBL" id="FOMB01000017">
    <property type="protein sequence ID" value="SFD00628.1"/>
    <property type="molecule type" value="Genomic_DNA"/>
</dbReference>
<dbReference type="EMBL" id="LAPV01000011">
    <property type="protein sequence ID" value="KKC34606.1"/>
    <property type="molecule type" value="Genomic_DNA"/>
</dbReference>
<dbReference type="RefSeq" id="WP_046169299.1">
    <property type="nucleotide sequence ID" value="NZ_FOMB01000017.1"/>
</dbReference>
<evidence type="ECO:0000259" key="1">
    <source>
        <dbReference type="Pfam" id="PF12728"/>
    </source>
</evidence>
<name>A0A0F5Q1V3_9HYPH</name>
<organism evidence="3 5">
    <name type="scientific">Devosia psychrophila</name>
    <dbReference type="NCBI Taxonomy" id="728005"/>
    <lineage>
        <taxon>Bacteria</taxon>
        <taxon>Pseudomonadati</taxon>
        <taxon>Pseudomonadota</taxon>
        <taxon>Alphaproteobacteria</taxon>
        <taxon>Hyphomicrobiales</taxon>
        <taxon>Devosiaceae</taxon>
        <taxon>Devosia</taxon>
    </lineage>
</organism>
<dbReference type="AlphaFoldDB" id="A0A0F5Q1V3"/>
<keyword evidence="4" id="KW-1185">Reference proteome</keyword>
<dbReference type="Proteomes" id="UP000182258">
    <property type="component" value="Unassembled WGS sequence"/>
</dbReference>
<feature type="domain" description="Helix-turn-helix" evidence="1">
    <location>
        <begin position="17"/>
        <end position="54"/>
    </location>
</feature>
<evidence type="ECO:0000313" key="2">
    <source>
        <dbReference type="EMBL" id="KKC34606.1"/>
    </source>
</evidence>
<dbReference type="InterPro" id="IPR041657">
    <property type="entry name" value="HTH_17"/>
</dbReference>